<evidence type="ECO:0000256" key="7">
    <source>
        <dbReference type="ARBA" id="ARBA00023277"/>
    </source>
</evidence>
<dbReference type="InterPro" id="IPR043129">
    <property type="entry name" value="ATPase_NBD"/>
</dbReference>
<keyword evidence="3 8" id="KW-0808">Transferase</keyword>
<organism evidence="13 14">
    <name type="scientific">Salinarimonas ramus</name>
    <dbReference type="NCBI Taxonomy" id="690164"/>
    <lineage>
        <taxon>Bacteria</taxon>
        <taxon>Pseudomonadati</taxon>
        <taxon>Pseudomonadota</taxon>
        <taxon>Alphaproteobacteria</taxon>
        <taxon>Hyphomicrobiales</taxon>
        <taxon>Salinarimonadaceae</taxon>
        <taxon>Salinarimonas</taxon>
    </lineage>
</organism>
<evidence type="ECO:0000313" key="14">
    <source>
        <dbReference type="Proteomes" id="UP000600449"/>
    </source>
</evidence>
<reference evidence="13 14" key="1">
    <citation type="journal article" date="2014" name="Int. J. Syst. Evol. Microbiol.">
        <title>Complete genome sequence of Corynebacterium casei LMG S-19264T (=DSM 44701T), isolated from a smear-ripened cheese.</title>
        <authorList>
            <consortium name="US DOE Joint Genome Institute (JGI-PGF)"/>
            <person name="Walter F."/>
            <person name="Albersmeier A."/>
            <person name="Kalinowski J."/>
            <person name="Ruckert C."/>
        </authorList>
    </citation>
    <scope>NUCLEOTIDE SEQUENCE [LARGE SCALE GENOMIC DNA]</scope>
    <source>
        <strain evidence="13 14">CGMCC 1.9161</strain>
    </source>
</reference>
<comment type="catalytic activity">
    <reaction evidence="8 10">
        <text>D-xylulose + ATP = D-xylulose 5-phosphate + ADP + H(+)</text>
        <dbReference type="Rhea" id="RHEA:10964"/>
        <dbReference type="ChEBI" id="CHEBI:15378"/>
        <dbReference type="ChEBI" id="CHEBI:17140"/>
        <dbReference type="ChEBI" id="CHEBI:30616"/>
        <dbReference type="ChEBI" id="CHEBI:57737"/>
        <dbReference type="ChEBI" id="CHEBI:456216"/>
        <dbReference type="EC" id="2.7.1.17"/>
    </reaction>
</comment>
<keyword evidence="4 8" id="KW-0547">Nucleotide-binding</keyword>
<dbReference type="PANTHER" id="PTHR43095">
    <property type="entry name" value="SUGAR KINASE"/>
    <property type="match status" value="1"/>
</dbReference>
<dbReference type="InterPro" id="IPR006000">
    <property type="entry name" value="Xylulokinase"/>
</dbReference>
<comment type="caution">
    <text evidence="13">The sequence shown here is derived from an EMBL/GenBank/DDBJ whole genome shotgun (WGS) entry which is preliminary data.</text>
</comment>
<dbReference type="NCBIfam" id="TIGR01312">
    <property type="entry name" value="XylB"/>
    <property type="match status" value="1"/>
</dbReference>
<evidence type="ECO:0000313" key="13">
    <source>
        <dbReference type="EMBL" id="GGK30231.1"/>
    </source>
</evidence>
<accession>A0A917Q6H9</accession>
<evidence type="ECO:0000259" key="11">
    <source>
        <dbReference type="Pfam" id="PF00370"/>
    </source>
</evidence>
<keyword evidence="6 8" id="KW-0067">ATP-binding</keyword>
<feature type="binding site" evidence="8">
    <location>
        <begin position="83"/>
        <end position="84"/>
    </location>
    <ligand>
        <name>substrate</name>
    </ligand>
</feature>
<sequence length="499" mass="51842">MDAPTTIGLDLGTSALKAVLVDADQRVLATAEVPLGTQRPKPLWSEQHPDAWWDATLAALATLRAQAPEAYAATRAIGLSGQMHGAVLLDDADRPIRPAILWNDGRAHEEAAALAREHPHLAAIVGVKPMPGLTAPKLAWLAAHEPEAFARIRTLLLPKDVIRLHLTGEHATDMSDAAGTWLLDQARRDWCDAALDAVALERTRLPRLVEGTKTAGTVRPALAAELGLPEGVIVAGGGGDVAAGAVGIGAVGEGDAFVSLGTSAQIFVASAAYRAAPEALVHAFCHCVPQRWFAMAAMLNGASVIAWAARLLGLSVADALALAERETTAPGRVLFLPYLAGERTPHDDPYATGVLVGLSHDTSPADIVRAVLDGLVLSLVDGRDALASAGVSIETAGLIGGGARSPYLASLLASALGTPLVRHRGAETGPAFGAARLAACAATGDPIAAVATPPPVLDVTPPDPALRDAYAAQLPRWRALYRALREEFRRSHLSRPSGS</sequence>
<dbReference type="GO" id="GO:0005524">
    <property type="term" value="F:ATP binding"/>
    <property type="evidence" value="ECO:0007669"/>
    <property type="project" value="UniProtKB-UniRule"/>
</dbReference>
<dbReference type="RefSeq" id="WP_244645184.1">
    <property type="nucleotide sequence ID" value="NZ_BMMF01000004.1"/>
</dbReference>
<dbReference type="EC" id="2.7.1.17" evidence="8 10"/>
<dbReference type="GO" id="GO:0004856">
    <property type="term" value="F:D-xylulokinase activity"/>
    <property type="evidence" value="ECO:0007669"/>
    <property type="project" value="UniProtKB-UniRule"/>
</dbReference>
<dbReference type="InterPro" id="IPR018484">
    <property type="entry name" value="FGGY_N"/>
</dbReference>
<dbReference type="PIRSF" id="PIRSF000538">
    <property type="entry name" value="GlpK"/>
    <property type="match status" value="1"/>
</dbReference>
<dbReference type="GO" id="GO:0005998">
    <property type="term" value="P:xylulose catabolic process"/>
    <property type="evidence" value="ECO:0007669"/>
    <property type="project" value="UniProtKB-UniRule"/>
</dbReference>
<feature type="active site" description="Proton acceptor" evidence="8">
    <location>
        <position position="240"/>
    </location>
</feature>
<comment type="similarity">
    <text evidence="1 8 9">Belongs to the FGGY kinase family.</text>
</comment>
<evidence type="ECO:0000256" key="1">
    <source>
        <dbReference type="ARBA" id="ARBA00009156"/>
    </source>
</evidence>
<dbReference type="CDD" id="cd07808">
    <property type="entry name" value="ASKHA_NBD_FGGY_EcXK-like"/>
    <property type="match status" value="1"/>
</dbReference>
<keyword evidence="2 8" id="KW-0859">Xylose metabolism</keyword>
<evidence type="ECO:0000256" key="3">
    <source>
        <dbReference type="ARBA" id="ARBA00022679"/>
    </source>
</evidence>
<dbReference type="GO" id="GO:0042732">
    <property type="term" value="P:D-xylose metabolic process"/>
    <property type="evidence" value="ECO:0007669"/>
    <property type="project" value="UniProtKB-KW"/>
</dbReference>
<evidence type="ECO:0000256" key="5">
    <source>
        <dbReference type="ARBA" id="ARBA00022777"/>
    </source>
</evidence>
<dbReference type="InterPro" id="IPR000577">
    <property type="entry name" value="Carb_kinase_FGGY"/>
</dbReference>
<dbReference type="PANTHER" id="PTHR43095:SF6">
    <property type="entry name" value="XYLULOSE KINASE"/>
    <property type="match status" value="1"/>
</dbReference>
<dbReference type="InterPro" id="IPR050406">
    <property type="entry name" value="FGGY_Carb_Kinase"/>
</dbReference>
<evidence type="ECO:0000256" key="9">
    <source>
        <dbReference type="RuleBase" id="RU003733"/>
    </source>
</evidence>
<name>A0A917Q6H9_9HYPH</name>
<dbReference type="AlphaFoldDB" id="A0A917Q6H9"/>
<keyword evidence="14" id="KW-1185">Reference proteome</keyword>
<evidence type="ECO:0000256" key="10">
    <source>
        <dbReference type="RuleBase" id="RU364073"/>
    </source>
</evidence>
<dbReference type="PROSITE" id="PS00445">
    <property type="entry name" value="FGGY_KINASES_2"/>
    <property type="match status" value="1"/>
</dbReference>
<dbReference type="Pfam" id="PF00370">
    <property type="entry name" value="FGGY_N"/>
    <property type="match status" value="1"/>
</dbReference>
<keyword evidence="7 8" id="KW-0119">Carbohydrate metabolism</keyword>
<dbReference type="SUPFAM" id="SSF53067">
    <property type="entry name" value="Actin-like ATPase domain"/>
    <property type="match status" value="2"/>
</dbReference>
<dbReference type="HAMAP" id="MF_02220">
    <property type="entry name" value="XylB"/>
    <property type="match status" value="1"/>
</dbReference>
<dbReference type="InterPro" id="IPR018483">
    <property type="entry name" value="Carb_kinase_FGGY_CS"/>
</dbReference>
<proteinExistence type="inferred from homology"/>
<dbReference type="InterPro" id="IPR018485">
    <property type="entry name" value="FGGY_C"/>
</dbReference>
<evidence type="ECO:0000256" key="8">
    <source>
        <dbReference type="HAMAP-Rule" id="MF_02220"/>
    </source>
</evidence>
<feature type="domain" description="Carbohydrate kinase FGGY C-terminal" evidence="12">
    <location>
        <begin position="257"/>
        <end position="442"/>
    </location>
</feature>
<evidence type="ECO:0000259" key="12">
    <source>
        <dbReference type="Pfam" id="PF02782"/>
    </source>
</evidence>
<dbReference type="Pfam" id="PF02782">
    <property type="entry name" value="FGGY_C"/>
    <property type="match status" value="1"/>
</dbReference>
<keyword evidence="5 8" id="KW-0418">Kinase</keyword>
<dbReference type="EMBL" id="BMMF01000004">
    <property type="protein sequence ID" value="GGK30231.1"/>
    <property type="molecule type" value="Genomic_DNA"/>
</dbReference>
<evidence type="ECO:0000256" key="4">
    <source>
        <dbReference type="ARBA" id="ARBA00022741"/>
    </source>
</evidence>
<protein>
    <recommendedName>
        <fullName evidence="8 10">Xylulose kinase</fullName>
        <shortName evidence="8 10">Xylulokinase</shortName>
        <ecNumber evidence="8 10">2.7.1.17</ecNumber>
    </recommendedName>
</protein>
<evidence type="ECO:0000256" key="6">
    <source>
        <dbReference type="ARBA" id="ARBA00022840"/>
    </source>
</evidence>
<dbReference type="Gene3D" id="3.30.420.40">
    <property type="match status" value="2"/>
</dbReference>
<comment type="function">
    <text evidence="8">Catalyzes the phosphorylation of D-xylulose to D-xylulose 5-phosphate.</text>
</comment>
<dbReference type="Proteomes" id="UP000600449">
    <property type="component" value="Unassembled WGS sequence"/>
</dbReference>
<feature type="domain" description="Carbohydrate kinase FGGY N-terminal" evidence="11">
    <location>
        <begin position="6"/>
        <end position="247"/>
    </location>
</feature>
<gene>
    <name evidence="8 10" type="primary">xylB</name>
    <name evidence="13" type="ORF">GCM10011322_15990</name>
</gene>
<feature type="site" description="Important for activity" evidence="8">
    <location>
        <position position="10"/>
    </location>
</feature>
<evidence type="ECO:0000256" key="2">
    <source>
        <dbReference type="ARBA" id="ARBA00022629"/>
    </source>
</evidence>